<dbReference type="RefSeq" id="WP_257771344.1">
    <property type="nucleotide sequence ID" value="NZ_CP102480.1"/>
</dbReference>
<evidence type="ECO:0000256" key="11">
    <source>
        <dbReference type="ARBA" id="ARBA00023136"/>
    </source>
</evidence>
<proteinExistence type="inferred from homology"/>
<evidence type="ECO:0000256" key="1">
    <source>
        <dbReference type="ARBA" id="ARBA00001970"/>
    </source>
</evidence>
<protein>
    <submittedName>
        <fullName evidence="15">Cytochrome b</fullName>
    </submittedName>
</protein>
<evidence type="ECO:0000256" key="2">
    <source>
        <dbReference type="ARBA" id="ARBA00004651"/>
    </source>
</evidence>
<keyword evidence="7" id="KW-0479">Metal-binding</keyword>
<dbReference type="SUPFAM" id="SSF81342">
    <property type="entry name" value="Transmembrane di-heme cytochromes"/>
    <property type="match status" value="1"/>
</dbReference>
<feature type="transmembrane region" description="Helical" evidence="13">
    <location>
        <begin position="145"/>
        <end position="162"/>
    </location>
</feature>
<evidence type="ECO:0000313" key="16">
    <source>
        <dbReference type="Proteomes" id="UP001060336"/>
    </source>
</evidence>
<evidence type="ECO:0000256" key="9">
    <source>
        <dbReference type="ARBA" id="ARBA00022989"/>
    </source>
</evidence>
<dbReference type="InterPro" id="IPR016174">
    <property type="entry name" value="Di-haem_cyt_TM"/>
</dbReference>
<dbReference type="KEGG" id="naci:NUH88_08350"/>
<dbReference type="GO" id="GO:0020037">
    <property type="term" value="F:heme binding"/>
    <property type="evidence" value="ECO:0007669"/>
    <property type="project" value="TreeGrafter"/>
</dbReference>
<dbReference type="AlphaFoldDB" id="A0A9J7AY23"/>
<evidence type="ECO:0000256" key="4">
    <source>
        <dbReference type="ARBA" id="ARBA00022475"/>
    </source>
</evidence>
<evidence type="ECO:0000256" key="3">
    <source>
        <dbReference type="ARBA" id="ARBA00022448"/>
    </source>
</evidence>
<evidence type="ECO:0000256" key="7">
    <source>
        <dbReference type="ARBA" id="ARBA00022723"/>
    </source>
</evidence>
<keyword evidence="9 13" id="KW-1133">Transmembrane helix</keyword>
<accession>A0A9J7AY23</accession>
<evidence type="ECO:0000256" key="13">
    <source>
        <dbReference type="SAM" id="Phobius"/>
    </source>
</evidence>
<comment type="subcellular location">
    <subcellularLocation>
        <location evidence="2">Cell membrane</location>
        <topology evidence="2">Multi-pass membrane protein</topology>
    </subcellularLocation>
</comment>
<keyword evidence="6 13" id="KW-0812">Transmembrane</keyword>
<reference evidence="15" key="1">
    <citation type="submission" date="2022-08" db="EMBL/GenBank/DDBJ databases">
        <title>Nisaea acidiphila sp. nov., isolated from a marine algal debris and emended description of the genus Nisaea Urios et al. 2008.</title>
        <authorList>
            <person name="Kwon K."/>
        </authorList>
    </citation>
    <scope>NUCLEOTIDE SEQUENCE</scope>
    <source>
        <strain evidence="15">MEBiC11861</strain>
    </source>
</reference>
<keyword evidence="10" id="KW-0408">Iron</keyword>
<dbReference type="GO" id="GO:0009055">
    <property type="term" value="F:electron transfer activity"/>
    <property type="evidence" value="ECO:0007669"/>
    <property type="project" value="InterPro"/>
</dbReference>
<keyword evidence="11 13" id="KW-0472">Membrane</keyword>
<sequence>MQVKNNSETYGLPSRALHWGMAVAIVAMFALGVWMVTLDYYSPYYRLAPDIHRGTGILLLGLLTLRFVWRLFNVDPDRNQLTRIERRGAELAHWGFYPLLLALMGSGYFISTADGRPIDVFGLFSVPAMIKSPGMEQAAGAIHEVLAYLTMALAALHALAALKHHLIDRDRTLLRMLRSGPTSLS</sequence>
<dbReference type="Gene3D" id="1.20.950.20">
    <property type="entry name" value="Transmembrane di-heme cytochromes, Chain C"/>
    <property type="match status" value="2"/>
</dbReference>
<comment type="similarity">
    <text evidence="12">Belongs to the cytochrome b561 family.</text>
</comment>
<dbReference type="Pfam" id="PF01292">
    <property type="entry name" value="Ni_hydr_CYTB"/>
    <property type="match status" value="1"/>
</dbReference>
<name>A0A9J7AY23_9PROT</name>
<gene>
    <name evidence="15" type="ORF">NUH88_08350</name>
</gene>
<dbReference type="InterPro" id="IPR052168">
    <property type="entry name" value="Cytochrome_b561_oxidase"/>
</dbReference>
<dbReference type="PANTHER" id="PTHR30529">
    <property type="entry name" value="CYTOCHROME B561"/>
    <property type="match status" value="1"/>
</dbReference>
<evidence type="ECO:0000256" key="5">
    <source>
        <dbReference type="ARBA" id="ARBA00022617"/>
    </source>
</evidence>
<evidence type="ECO:0000256" key="8">
    <source>
        <dbReference type="ARBA" id="ARBA00022982"/>
    </source>
</evidence>
<evidence type="ECO:0000256" key="6">
    <source>
        <dbReference type="ARBA" id="ARBA00022692"/>
    </source>
</evidence>
<feature type="domain" description="Cytochrome b561 bacterial/Ni-hydrogenase" evidence="14">
    <location>
        <begin position="10"/>
        <end position="178"/>
    </location>
</feature>
<comment type="cofactor">
    <cofactor evidence="1">
        <name>heme b</name>
        <dbReference type="ChEBI" id="CHEBI:60344"/>
    </cofactor>
</comment>
<evidence type="ECO:0000313" key="15">
    <source>
        <dbReference type="EMBL" id="UUX51698.1"/>
    </source>
</evidence>
<evidence type="ECO:0000256" key="10">
    <source>
        <dbReference type="ARBA" id="ARBA00023004"/>
    </source>
</evidence>
<dbReference type="GO" id="GO:0005886">
    <property type="term" value="C:plasma membrane"/>
    <property type="evidence" value="ECO:0007669"/>
    <property type="project" value="UniProtKB-SubCell"/>
</dbReference>
<dbReference type="GO" id="GO:0046872">
    <property type="term" value="F:metal ion binding"/>
    <property type="evidence" value="ECO:0007669"/>
    <property type="project" value="UniProtKB-KW"/>
</dbReference>
<keyword evidence="5" id="KW-0349">Heme</keyword>
<feature type="transmembrane region" description="Helical" evidence="13">
    <location>
        <begin position="94"/>
        <end position="111"/>
    </location>
</feature>
<keyword evidence="3" id="KW-0813">Transport</keyword>
<keyword evidence="4" id="KW-1003">Cell membrane</keyword>
<feature type="transmembrane region" description="Helical" evidence="13">
    <location>
        <begin position="56"/>
        <end position="73"/>
    </location>
</feature>
<dbReference type="Proteomes" id="UP001060336">
    <property type="component" value="Chromosome"/>
</dbReference>
<dbReference type="PANTHER" id="PTHR30529:SF1">
    <property type="entry name" value="CYTOCHROME B561 HOMOLOG 2"/>
    <property type="match status" value="1"/>
</dbReference>
<dbReference type="InterPro" id="IPR011577">
    <property type="entry name" value="Cyt_b561_bac/Ni-Hgenase"/>
</dbReference>
<keyword evidence="16" id="KW-1185">Reference proteome</keyword>
<evidence type="ECO:0000259" key="14">
    <source>
        <dbReference type="Pfam" id="PF01292"/>
    </source>
</evidence>
<dbReference type="GO" id="GO:0022904">
    <property type="term" value="P:respiratory electron transport chain"/>
    <property type="evidence" value="ECO:0007669"/>
    <property type="project" value="InterPro"/>
</dbReference>
<organism evidence="15 16">
    <name type="scientific">Nisaea acidiphila</name>
    <dbReference type="NCBI Taxonomy" id="1862145"/>
    <lineage>
        <taxon>Bacteria</taxon>
        <taxon>Pseudomonadati</taxon>
        <taxon>Pseudomonadota</taxon>
        <taxon>Alphaproteobacteria</taxon>
        <taxon>Rhodospirillales</taxon>
        <taxon>Thalassobaculaceae</taxon>
        <taxon>Nisaea</taxon>
    </lineage>
</organism>
<evidence type="ECO:0000256" key="12">
    <source>
        <dbReference type="ARBA" id="ARBA00037975"/>
    </source>
</evidence>
<keyword evidence="8" id="KW-0249">Electron transport</keyword>
<feature type="transmembrane region" description="Helical" evidence="13">
    <location>
        <begin position="16"/>
        <end position="36"/>
    </location>
</feature>
<dbReference type="EMBL" id="CP102480">
    <property type="protein sequence ID" value="UUX51698.1"/>
    <property type="molecule type" value="Genomic_DNA"/>
</dbReference>